<keyword evidence="3 4" id="KW-0862">Zinc</keyword>
<dbReference type="SUPFAM" id="SSF90229">
    <property type="entry name" value="CCCH zinc finger"/>
    <property type="match status" value="1"/>
</dbReference>
<evidence type="ECO:0000256" key="2">
    <source>
        <dbReference type="ARBA" id="ARBA00022771"/>
    </source>
</evidence>
<name>A0A1Q3F4P8_CULTA</name>
<evidence type="ECO:0000259" key="6">
    <source>
        <dbReference type="PROSITE" id="PS50103"/>
    </source>
</evidence>
<evidence type="ECO:0000313" key="7">
    <source>
        <dbReference type="EMBL" id="JAV22503.1"/>
    </source>
</evidence>
<feature type="compositionally biased region" description="Basic and acidic residues" evidence="5">
    <location>
        <begin position="15"/>
        <end position="32"/>
    </location>
</feature>
<dbReference type="InterPro" id="IPR041367">
    <property type="entry name" value="Znf-CCCH_4"/>
</dbReference>
<dbReference type="GO" id="GO:0008270">
    <property type="term" value="F:zinc ion binding"/>
    <property type="evidence" value="ECO:0007669"/>
    <property type="project" value="UniProtKB-KW"/>
</dbReference>
<evidence type="ECO:0000256" key="5">
    <source>
        <dbReference type="SAM" id="MobiDB-lite"/>
    </source>
</evidence>
<proteinExistence type="predicted"/>
<feature type="region of interest" description="Disordered" evidence="5">
    <location>
        <begin position="149"/>
        <end position="209"/>
    </location>
</feature>
<protein>
    <recommendedName>
        <fullName evidence="6">C3H1-type domain-containing protein</fullName>
    </recommendedName>
</protein>
<sequence>MFSLVAYEDSDEEDANKSEHEEQAVAKVEEKSSTTSSDDSDDAGEQKDARRIKGPELSNVQPALPSASMMLADNKKIIPGGVFSNPFREAEDAKIASLEKHVKMVDPEHKTGDQKRKVCWSYRKGRCRFGSKCSFAHDSDLILKKEIHGGNPEEAGEDAAAGTSVETTNLSRKQGINPTKKKRPGLSRELVPPKKVLKMYHREKYSGKP</sequence>
<evidence type="ECO:0000256" key="1">
    <source>
        <dbReference type="ARBA" id="ARBA00022723"/>
    </source>
</evidence>
<accession>A0A1Q3F4P8</accession>
<feature type="zinc finger region" description="C3H1-type" evidence="4">
    <location>
        <begin position="113"/>
        <end position="140"/>
    </location>
</feature>
<dbReference type="PROSITE" id="PS50103">
    <property type="entry name" value="ZF_C3H1"/>
    <property type="match status" value="1"/>
</dbReference>
<reference evidence="7" key="1">
    <citation type="submission" date="2017-01" db="EMBL/GenBank/DDBJ databases">
        <title>A deep insight into the sialotranscriptome of adult male and female Cluex tarsalis mosquitoes.</title>
        <authorList>
            <person name="Ribeiro J.M."/>
            <person name="Moreira F."/>
            <person name="Bernard K.A."/>
            <person name="Calvo E."/>
        </authorList>
    </citation>
    <scope>NUCLEOTIDE SEQUENCE</scope>
    <source>
        <strain evidence="7">Kern County</strain>
        <tissue evidence="7">Salivary glands</tissue>
    </source>
</reference>
<dbReference type="SMART" id="SM00356">
    <property type="entry name" value="ZnF_C3H1"/>
    <property type="match status" value="1"/>
</dbReference>
<evidence type="ECO:0000256" key="3">
    <source>
        <dbReference type="ARBA" id="ARBA00022833"/>
    </source>
</evidence>
<dbReference type="Gene3D" id="4.10.1000.10">
    <property type="entry name" value="Zinc finger, CCCH-type"/>
    <property type="match status" value="1"/>
</dbReference>
<feature type="compositionally biased region" description="Basic and acidic residues" evidence="5">
    <location>
        <begin position="44"/>
        <end position="54"/>
    </location>
</feature>
<dbReference type="AlphaFoldDB" id="A0A1Q3F4P8"/>
<dbReference type="InterPro" id="IPR000571">
    <property type="entry name" value="Znf_CCCH"/>
</dbReference>
<dbReference type="Pfam" id="PF18044">
    <property type="entry name" value="zf-CCCH_4"/>
    <property type="match status" value="1"/>
</dbReference>
<dbReference type="InterPro" id="IPR036855">
    <property type="entry name" value="Znf_CCCH_sf"/>
</dbReference>
<keyword evidence="1 4" id="KW-0479">Metal-binding</keyword>
<keyword evidence="2 4" id="KW-0863">Zinc-finger</keyword>
<evidence type="ECO:0000256" key="4">
    <source>
        <dbReference type="PROSITE-ProRule" id="PRU00723"/>
    </source>
</evidence>
<feature type="domain" description="C3H1-type" evidence="6">
    <location>
        <begin position="113"/>
        <end position="140"/>
    </location>
</feature>
<feature type="region of interest" description="Disordered" evidence="5">
    <location>
        <begin position="1"/>
        <end position="66"/>
    </location>
</feature>
<feature type="compositionally biased region" description="Basic and acidic residues" evidence="5">
    <location>
        <begin position="200"/>
        <end position="209"/>
    </location>
</feature>
<organism evidence="7">
    <name type="scientific">Culex tarsalis</name>
    <name type="common">Encephalitis mosquito</name>
    <dbReference type="NCBI Taxonomy" id="7177"/>
    <lineage>
        <taxon>Eukaryota</taxon>
        <taxon>Metazoa</taxon>
        <taxon>Ecdysozoa</taxon>
        <taxon>Arthropoda</taxon>
        <taxon>Hexapoda</taxon>
        <taxon>Insecta</taxon>
        <taxon>Pterygota</taxon>
        <taxon>Neoptera</taxon>
        <taxon>Endopterygota</taxon>
        <taxon>Diptera</taxon>
        <taxon>Nematocera</taxon>
        <taxon>Culicoidea</taxon>
        <taxon>Culicidae</taxon>
        <taxon>Culicinae</taxon>
        <taxon>Culicini</taxon>
        <taxon>Culex</taxon>
        <taxon>Culex</taxon>
    </lineage>
</organism>
<feature type="compositionally biased region" description="Polar residues" evidence="5">
    <location>
        <begin position="164"/>
        <end position="177"/>
    </location>
</feature>
<dbReference type="EMBL" id="GFDL01012542">
    <property type="protein sequence ID" value="JAV22503.1"/>
    <property type="molecule type" value="Transcribed_RNA"/>
</dbReference>